<comment type="caution">
    <text evidence="2">The sequence shown here is derived from an EMBL/GenBank/DDBJ whole genome shotgun (WGS) entry which is preliminary data.</text>
</comment>
<dbReference type="EMBL" id="JBBNAE010000008">
    <property type="protein sequence ID" value="KAK9103085.1"/>
    <property type="molecule type" value="Genomic_DNA"/>
</dbReference>
<accession>A0AAP0F373</accession>
<protein>
    <submittedName>
        <fullName evidence="2">Uncharacterized protein</fullName>
    </submittedName>
</protein>
<gene>
    <name evidence="2" type="ORF">Sjap_020339</name>
</gene>
<dbReference type="Proteomes" id="UP001417504">
    <property type="component" value="Unassembled WGS sequence"/>
</dbReference>
<evidence type="ECO:0000313" key="3">
    <source>
        <dbReference type="Proteomes" id="UP001417504"/>
    </source>
</evidence>
<evidence type="ECO:0000256" key="1">
    <source>
        <dbReference type="SAM" id="MobiDB-lite"/>
    </source>
</evidence>
<dbReference type="AlphaFoldDB" id="A0AAP0F373"/>
<sequence>MEGGWALRPPAWTTPGGPPAVGQRATAPCPAAVEAEEGWQPPLSSPLHSLYGVGKEEPPSGVPTPFSSEDEAPLWAHTAHSSDNGGGGG</sequence>
<reference evidence="2 3" key="1">
    <citation type="submission" date="2024-01" db="EMBL/GenBank/DDBJ databases">
        <title>Genome assemblies of Stephania.</title>
        <authorList>
            <person name="Yang L."/>
        </authorList>
    </citation>
    <scope>NUCLEOTIDE SEQUENCE [LARGE SCALE GENOMIC DNA]</scope>
    <source>
        <strain evidence="2">QJT</strain>
        <tissue evidence="2">Leaf</tissue>
    </source>
</reference>
<organism evidence="2 3">
    <name type="scientific">Stephania japonica</name>
    <dbReference type="NCBI Taxonomy" id="461633"/>
    <lineage>
        <taxon>Eukaryota</taxon>
        <taxon>Viridiplantae</taxon>
        <taxon>Streptophyta</taxon>
        <taxon>Embryophyta</taxon>
        <taxon>Tracheophyta</taxon>
        <taxon>Spermatophyta</taxon>
        <taxon>Magnoliopsida</taxon>
        <taxon>Ranunculales</taxon>
        <taxon>Menispermaceae</taxon>
        <taxon>Menispermoideae</taxon>
        <taxon>Cissampelideae</taxon>
        <taxon>Stephania</taxon>
    </lineage>
</organism>
<feature type="region of interest" description="Disordered" evidence="1">
    <location>
        <begin position="1"/>
        <end position="89"/>
    </location>
</feature>
<name>A0AAP0F373_9MAGN</name>
<evidence type="ECO:0000313" key="2">
    <source>
        <dbReference type="EMBL" id="KAK9103085.1"/>
    </source>
</evidence>
<keyword evidence="3" id="KW-1185">Reference proteome</keyword>
<proteinExistence type="predicted"/>